<comment type="subunit">
    <text evidence="5">Monomer.</text>
</comment>
<dbReference type="PANTHER" id="PTHR30307:SF0">
    <property type="entry name" value="S-ADENOSYLMETHIONINE:TRNA RIBOSYLTRANSFERASE-ISOMERASE"/>
    <property type="match status" value="1"/>
</dbReference>
<protein>
    <recommendedName>
        <fullName evidence="5">S-adenosylmethionine:tRNA ribosyltransferase-isomerase</fullName>
        <ecNumber evidence="5">2.4.99.17</ecNumber>
    </recommendedName>
    <alternativeName>
        <fullName evidence="5">Queuosine biosynthesis protein QueA</fullName>
    </alternativeName>
</protein>
<dbReference type="NCBIfam" id="NF001140">
    <property type="entry name" value="PRK00147.1"/>
    <property type="match status" value="1"/>
</dbReference>
<dbReference type="AlphaFoldDB" id="A0A832LW61"/>
<dbReference type="GO" id="GO:0008616">
    <property type="term" value="P:tRNA queuosine(34) biosynthetic process"/>
    <property type="evidence" value="ECO:0007669"/>
    <property type="project" value="UniProtKB-UniRule"/>
</dbReference>
<organism evidence="6">
    <name type="scientific">Caldimicrobium thiodismutans</name>
    <dbReference type="NCBI Taxonomy" id="1653476"/>
    <lineage>
        <taxon>Bacteria</taxon>
        <taxon>Pseudomonadati</taxon>
        <taxon>Thermodesulfobacteriota</taxon>
        <taxon>Thermodesulfobacteria</taxon>
        <taxon>Thermodesulfobacteriales</taxon>
        <taxon>Thermodesulfobacteriaceae</taxon>
        <taxon>Caldimicrobium</taxon>
    </lineage>
</organism>
<gene>
    <name evidence="5 6" type="primary">queA</name>
    <name evidence="6" type="ORF">ENT73_04540</name>
</gene>
<evidence type="ECO:0000256" key="2">
    <source>
        <dbReference type="ARBA" id="ARBA00022679"/>
    </source>
</evidence>
<dbReference type="HAMAP" id="MF_00113">
    <property type="entry name" value="QueA"/>
    <property type="match status" value="1"/>
</dbReference>
<accession>A0A832LW61</accession>
<keyword evidence="1 5" id="KW-0963">Cytoplasm</keyword>
<name>A0A832LW61_9BACT</name>
<dbReference type="InterPro" id="IPR036100">
    <property type="entry name" value="QueA_sf"/>
</dbReference>
<keyword evidence="3 5" id="KW-0949">S-adenosyl-L-methionine</keyword>
<dbReference type="InterPro" id="IPR042118">
    <property type="entry name" value="QueA_dom1"/>
</dbReference>
<dbReference type="SUPFAM" id="SSF111337">
    <property type="entry name" value="QueA-like"/>
    <property type="match status" value="1"/>
</dbReference>
<comment type="pathway">
    <text evidence="5">tRNA modification; tRNA-queuosine biosynthesis.</text>
</comment>
<dbReference type="PANTHER" id="PTHR30307">
    <property type="entry name" value="S-ADENOSYLMETHIONINE:TRNA RIBOSYLTRANSFERASE-ISOMERASE"/>
    <property type="match status" value="1"/>
</dbReference>
<comment type="catalytic activity">
    <reaction evidence="5">
        <text>7-aminomethyl-7-carbaguanosine(34) in tRNA + S-adenosyl-L-methionine = epoxyqueuosine(34) in tRNA + adenine + L-methionine + 2 H(+)</text>
        <dbReference type="Rhea" id="RHEA:32155"/>
        <dbReference type="Rhea" id="RHEA-COMP:10342"/>
        <dbReference type="Rhea" id="RHEA-COMP:18582"/>
        <dbReference type="ChEBI" id="CHEBI:15378"/>
        <dbReference type="ChEBI" id="CHEBI:16708"/>
        <dbReference type="ChEBI" id="CHEBI:57844"/>
        <dbReference type="ChEBI" id="CHEBI:59789"/>
        <dbReference type="ChEBI" id="CHEBI:82833"/>
        <dbReference type="ChEBI" id="CHEBI:194443"/>
        <dbReference type="EC" id="2.4.99.17"/>
    </reaction>
</comment>
<keyword evidence="6" id="KW-0413">Isomerase</keyword>
<dbReference type="UniPathway" id="UPA00392"/>
<reference evidence="6" key="1">
    <citation type="journal article" date="2020" name="mSystems">
        <title>Genome- and Community-Level Interaction Insights into Carbon Utilization and Element Cycling Functions of Hydrothermarchaeota in Hydrothermal Sediment.</title>
        <authorList>
            <person name="Zhou Z."/>
            <person name="Liu Y."/>
            <person name="Xu W."/>
            <person name="Pan J."/>
            <person name="Luo Z.H."/>
            <person name="Li M."/>
        </authorList>
    </citation>
    <scope>NUCLEOTIDE SEQUENCE [LARGE SCALE GENOMIC DNA]</scope>
    <source>
        <strain evidence="6">SpSt-605</strain>
    </source>
</reference>
<dbReference type="EMBL" id="DSZU01000078">
    <property type="protein sequence ID" value="HGV55337.1"/>
    <property type="molecule type" value="Genomic_DNA"/>
</dbReference>
<dbReference type="EC" id="2.4.99.17" evidence="5"/>
<evidence type="ECO:0000256" key="5">
    <source>
        <dbReference type="HAMAP-Rule" id="MF_00113"/>
    </source>
</evidence>
<evidence type="ECO:0000313" key="6">
    <source>
        <dbReference type="EMBL" id="HGV55337.1"/>
    </source>
</evidence>
<keyword evidence="2 5" id="KW-0808">Transferase</keyword>
<proteinExistence type="inferred from homology"/>
<evidence type="ECO:0000256" key="4">
    <source>
        <dbReference type="ARBA" id="ARBA00022785"/>
    </source>
</evidence>
<evidence type="ECO:0000256" key="3">
    <source>
        <dbReference type="ARBA" id="ARBA00022691"/>
    </source>
</evidence>
<dbReference type="Gene3D" id="3.40.1780.10">
    <property type="entry name" value="QueA-like"/>
    <property type="match status" value="1"/>
</dbReference>
<dbReference type="Pfam" id="PF02547">
    <property type="entry name" value="Queuosine_synth"/>
    <property type="match status" value="1"/>
</dbReference>
<comment type="similarity">
    <text evidence="5">Belongs to the QueA family.</text>
</comment>
<dbReference type="GO" id="GO:0051075">
    <property type="term" value="F:S-adenosylmethionine:tRNA ribosyltransferase-isomerase activity"/>
    <property type="evidence" value="ECO:0007669"/>
    <property type="project" value="UniProtKB-EC"/>
</dbReference>
<comment type="subcellular location">
    <subcellularLocation>
        <location evidence="5">Cytoplasm</location>
    </subcellularLocation>
</comment>
<dbReference type="Gene3D" id="2.40.10.240">
    <property type="entry name" value="QueA-like"/>
    <property type="match status" value="1"/>
</dbReference>
<keyword evidence="6" id="KW-0328">Glycosyltransferase</keyword>
<dbReference type="GO" id="GO:0005737">
    <property type="term" value="C:cytoplasm"/>
    <property type="evidence" value="ECO:0007669"/>
    <property type="project" value="UniProtKB-SubCell"/>
</dbReference>
<dbReference type="InterPro" id="IPR003699">
    <property type="entry name" value="QueA"/>
</dbReference>
<comment type="caution">
    <text evidence="6">The sequence shown here is derived from an EMBL/GenBank/DDBJ whole genome shotgun (WGS) entry which is preliminary data.</text>
</comment>
<dbReference type="InterPro" id="IPR042119">
    <property type="entry name" value="QueA_dom2"/>
</dbReference>
<comment type="function">
    <text evidence="5">Transfers and isomerizes the ribose moiety from AdoMet to the 7-aminomethyl group of 7-deazaguanine (preQ1-tRNA) to give epoxyqueuosine (oQ-tRNA).</text>
</comment>
<evidence type="ECO:0000256" key="1">
    <source>
        <dbReference type="ARBA" id="ARBA00022490"/>
    </source>
</evidence>
<sequence>MSRIPPEYDLSSYDYELPEDLIAYYPPERRAESRLLVIKRKSGELIFHERFSEILNYFVSGDLLVLNNTKVFPARLKLVKETGGEVEVLLFQKPKGYLFVTPALLKGKRLKRGQSLLSPEEGSIRIILKEDLGGGRFLVELSSEGIPLERVVERIGRVPLPPYIKREPERQDIERYQTVYAQKEGSIAAPTAGFHFDADLLERLRAKGVSISFITLHVGYGTFAPIKVKDIRYHKIEPEYLEVPQETALAIKEALRKGRRIIAVGTTVTRALEFLALKDFEPYEGLCDLYIYPGFDFKVISALITNFHLPRSSLFLLVCAFAGRELIFKAYQEAIKRGYRFYSYGDATFIL</sequence>
<keyword evidence="4 5" id="KW-0671">Queuosine biosynthesis</keyword>
<dbReference type="NCBIfam" id="TIGR00113">
    <property type="entry name" value="queA"/>
    <property type="match status" value="1"/>
</dbReference>